<evidence type="ECO:0000313" key="8">
    <source>
        <dbReference type="Proteomes" id="UP000184383"/>
    </source>
</evidence>
<evidence type="ECO:0000256" key="3">
    <source>
        <dbReference type="ARBA" id="ARBA00022989"/>
    </source>
</evidence>
<evidence type="ECO:0000256" key="2">
    <source>
        <dbReference type="ARBA" id="ARBA00022692"/>
    </source>
</evidence>
<dbReference type="Gene3D" id="1.20.1250.20">
    <property type="entry name" value="MFS general substrate transporter like domains"/>
    <property type="match status" value="1"/>
</dbReference>
<dbReference type="RefSeq" id="XP_040687202.1">
    <property type="nucleotide sequence ID" value="XM_040839478.1"/>
</dbReference>
<dbReference type="Proteomes" id="UP000184383">
    <property type="component" value="Unassembled WGS sequence"/>
</dbReference>
<sequence>MQAYLQHNAIKASVRNQLDRAYEESNLGPLELDKPDTRRVRSSDQQQRRPHGDFLMPGIQLVEDNSSNQEQSYIFLVRWENETDVFNPRNFSLATKMMGTFILSALSFVASAWSSIESAVISQSSAAYNVSEVVASLFTAIFLLGFAAGSLVSGPLSEILGRNAVYPISTTLFMIFIMSSGLSPNIGAKLAFRFLAGVTGRPPLTCAGGTVADIWNPLEKTLALPVYAVLSFGGAIVNWIVLTMGGLVLTLVVFFQPETYSPLLLKWKAKHLRQLTGDSRYRSKLELGQIPFVSWVALACGRQFTLAVREPIILLLALYMTVLYIVLFTFFDGYGYIFTEAHCLSQPLTNIVWVAMYVGIMLAGLLLPGIYRQYRKASLGLNDSSGGLNNIRSPAHKLSSTDPEHRLYLFWMGWTDFKNISIWSPIIASALFGFGSISIFISSYMYVIDAYEIYAASALGFTTVTRYCAAGAMTVVGIPFYKNLGPQWTLTILGIISAVLTPVPFVFWRFGKVIRGWSRYAVSD</sequence>
<dbReference type="OrthoDB" id="3936150at2759"/>
<evidence type="ECO:0008006" key="9">
    <source>
        <dbReference type="Google" id="ProtNLM"/>
    </source>
</evidence>
<gene>
    <name evidence="7" type="ORF">ASPWEDRAFT_744838</name>
</gene>
<feature type="transmembrane region" description="Helical" evidence="6">
    <location>
        <begin position="133"/>
        <end position="152"/>
    </location>
</feature>
<dbReference type="STRING" id="1073089.A0A1L9RF26"/>
<feature type="transmembrane region" description="Helical" evidence="6">
    <location>
        <begin position="164"/>
        <end position="182"/>
    </location>
</feature>
<dbReference type="SUPFAM" id="SSF103473">
    <property type="entry name" value="MFS general substrate transporter"/>
    <property type="match status" value="1"/>
</dbReference>
<feature type="region of interest" description="Disordered" evidence="5">
    <location>
        <begin position="25"/>
        <end position="52"/>
    </location>
</feature>
<dbReference type="PANTHER" id="PTHR23502:SF47">
    <property type="entry name" value="MAJOR FACILITATOR SUPERFAMILY (MFS) PROFILE DOMAIN-CONTAINING PROTEIN-RELATED"/>
    <property type="match status" value="1"/>
</dbReference>
<dbReference type="VEuPathDB" id="FungiDB:ASPWEDRAFT_744838"/>
<dbReference type="InterPro" id="IPR011701">
    <property type="entry name" value="MFS"/>
</dbReference>
<comment type="subcellular location">
    <subcellularLocation>
        <location evidence="1">Membrane</location>
        <topology evidence="1">Multi-pass membrane protein</topology>
    </subcellularLocation>
</comment>
<name>A0A1L9RF26_ASPWE</name>
<keyword evidence="4 6" id="KW-0472">Membrane</keyword>
<organism evidence="7 8">
    <name type="scientific">Aspergillus wentii DTO 134E9</name>
    <dbReference type="NCBI Taxonomy" id="1073089"/>
    <lineage>
        <taxon>Eukaryota</taxon>
        <taxon>Fungi</taxon>
        <taxon>Dikarya</taxon>
        <taxon>Ascomycota</taxon>
        <taxon>Pezizomycotina</taxon>
        <taxon>Eurotiomycetes</taxon>
        <taxon>Eurotiomycetidae</taxon>
        <taxon>Eurotiales</taxon>
        <taxon>Aspergillaceae</taxon>
        <taxon>Aspergillus</taxon>
        <taxon>Aspergillus subgen. Cremei</taxon>
    </lineage>
</organism>
<feature type="compositionally biased region" description="Basic and acidic residues" evidence="5">
    <location>
        <begin position="31"/>
        <end position="52"/>
    </location>
</feature>
<evidence type="ECO:0000256" key="5">
    <source>
        <dbReference type="SAM" id="MobiDB-lite"/>
    </source>
</evidence>
<dbReference type="InterPro" id="IPR036259">
    <property type="entry name" value="MFS_trans_sf"/>
</dbReference>
<dbReference type="PANTHER" id="PTHR23502">
    <property type="entry name" value="MAJOR FACILITATOR SUPERFAMILY"/>
    <property type="match status" value="1"/>
</dbReference>
<keyword evidence="3 6" id="KW-1133">Transmembrane helix</keyword>
<reference evidence="8" key="1">
    <citation type="journal article" date="2017" name="Genome Biol.">
        <title>Comparative genomics reveals high biological diversity and specific adaptations in the industrially and medically important fungal genus Aspergillus.</title>
        <authorList>
            <person name="de Vries R.P."/>
            <person name="Riley R."/>
            <person name="Wiebenga A."/>
            <person name="Aguilar-Osorio G."/>
            <person name="Amillis S."/>
            <person name="Uchima C.A."/>
            <person name="Anderluh G."/>
            <person name="Asadollahi M."/>
            <person name="Askin M."/>
            <person name="Barry K."/>
            <person name="Battaglia E."/>
            <person name="Bayram O."/>
            <person name="Benocci T."/>
            <person name="Braus-Stromeyer S.A."/>
            <person name="Caldana C."/>
            <person name="Canovas D."/>
            <person name="Cerqueira G.C."/>
            <person name="Chen F."/>
            <person name="Chen W."/>
            <person name="Choi C."/>
            <person name="Clum A."/>
            <person name="Dos Santos R.A."/>
            <person name="Damasio A.R."/>
            <person name="Diallinas G."/>
            <person name="Emri T."/>
            <person name="Fekete E."/>
            <person name="Flipphi M."/>
            <person name="Freyberg S."/>
            <person name="Gallo A."/>
            <person name="Gournas C."/>
            <person name="Habgood R."/>
            <person name="Hainaut M."/>
            <person name="Harispe M.L."/>
            <person name="Henrissat B."/>
            <person name="Hilden K.S."/>
            <person name="Hope R."/>
            <person name="Hossain A."/>
            <person name="Karabika E."/>
            <person name="Karaffa L."/>
            <person name="Karanyi Z."/>
            <person name="Krasevec N."/>
            <person name="Kuo A."/>
            <person name="Kusch H."/>
            <person name="LaButti K."/>
            <person name="Lagendijk E.L."/>
            <person name="Lapidus A."/>
            <person name="Levasseur A."/>
            <person name="Lindquist E."/>
            <person name="Lipzen A."/>
            <person name="Logrieco A.F."/>
            <person name="MacCabe A."/>
            <person name="Maekelae M.R."/>
            <person name="Malavazi I."/>
            <person name="Melin P."/>
            <person name="Meyer V."/>
            <person name="Mielnichuk N."/>
            <person name="Miskei M."/>
            <person name="Molnar A.P."/>
            <person name="Mule G."/>
            <person name="Ngan C.Y."/>
            <person name="Orejas M."/>
            <person name="Orosz E."/>
            <person name="Ouedraogo J.P."/>
            <person name="Overkamp K.M."/>
            <person name="Park H.-S."/>
            <person name="Perrone G."/>
            <person name="Piumi F."/>
            <person name="Punt P.J."/>
            <person name="Ram A.F."/>
            <person name="Ramon A."/>
            <person name="Rauscher S."/>
            <person name="Record E."/>
            <person name="Riano-Pachon D.M."/>
            <person name="Robert V."/>
            <person name="Roehrig J."/>
            <person name="Ruller R."/>
            <person name="Salamov A."/>
            <person name="Salih N.S."/>
            <person name="Samson R.A."/>
            <person name="Sandor E."/>
            <person name="Sanguinetti M."/>
            <person name="Schuetze T."/>
            <person name="Sepcic K."/>
            <person name="Shelest E."/>
            <person name="Sherlock G."/>
            <person name="Sophianopoulou V."/>
            <person name="Squina F.M."/>
            <person name="Sun H."/>
            <person name="Susca A."/>
            <person name="Todd R.B."/>
            <person name="Tsang A."/>
            <person name="Unkles S.E."/>
            <person name="van de Wiele N."/>
            <person name="van Rossen-Uffink D."/>
            <person name="Oliveira J.V."/>
            <person name="Vesth T.C."/>
            <person name="Visser J."/>
            <person name="Yu J.-H."/>
            <person name="Zhou M."/>
            <person name="Andersen M.R."/>
            <person name="Archer D.B."/>
            <person name="Baker S.E."/>
            <person name="Benoit I."/>
            <person name="Brakhage A.A."/>
            <person name="Braus G.H."/>
            <person name="Fischer R."/>
            <person name="Frisvad J.C."/>
            <person name="Goldman G.H."/>
            <person name="Houbraken J."/>
            <person name="Oakley B."/>
            <person name="Pocsi I."/>
            <person name="Scazzocchio C."/>
            <person name="Seiboth B."/>
            <person name="vanKuyk P.A."/>
            <person name="Wortman J."/>
            <person name="Dyer P.S."/>
            <person name="Grigoriev I.V."/>
        </authorList>
    </citation>
    <scope>NUCLEOTIDE SEQUENCE [LARGE SCALE GENOMIC DNA]</scope>
    <source>
        <strain evidence="8">DTO 134E9</strain>
    </source>
</reference>
<keyword evidence="8" id="KW-1185">Reference proteome</keyword>
<feature type="transmembrane region" description="Helical" evidence="6">
    <location>
        <begin position="351"/>
        <end position="371"/>
    </location>
</feature>
<feature type="transmembrane region" description="Helical" evidence="6">
    <location>
        <begin position="93"/>
        <end position="113"/>
    </location>
</feature>
<dbReference type="GeneID" id="63755326"/>
<protein>
    <recommendedName>
        <fullName evidence="9">Major facilitator superfamily (MFS) profile domain-containing protein</fullName>
    </recommendedName>
</protein>
<dbReference type="AlphaFoldDB" id="A0A1L9RF26"/>
<dbReference type="Pfam" id="PF07690">
    <property type="entry name" value="MFS_1"/>
    <property type="match status" value="1"/>
</dbReference>
<dbReference type="GO" id="GO:0005886">
    <property type="term" value="C:plasma membrane"/>
    <property type="evidence" value="ECO:0007669"/>
    <property type="project" value="TreeGrafter"/>
</dbReference>
<feature type="transmembrane region" description="Helical" evidence="6">
    <location>
        <begin position="226"/>
        <end position="255"/>
    </location>
</feature>
<feature type="transmembrane region" description="Helical" evidence="6">
    <location>
        <begin position="312"/>
        <end position="331"/>
    </location>
</feature>
<feature type="transmembrane region" description="Helical" evidence="6">
    <location>
        <begin position="488"/>
        <end position="510"/>
    </location>
</feature>
<accession>A0A1L9RF26</accession>
<feature type="transmembrane region" description="Helical" evidence="6">
    <location>
        <begin position="422"/>
        <end position="447"/>
    </location>
</feature>
<proteinExistence type="predicted"/>
<evidence type="ECO:0000256" key="4">
    <source>
        <dbReference type="ARBA" id="ARBA00023136"/>
    </source>
</evidence>
<keyword evidence="2 6" id="KW-0812">Transmembrane</keyword>
<evidence type="ECO:0000313" key="7">
    <source>
        <dbReference type="EMBL" id="OJJ33525.1"/>
    </source>
</evidence>
<dbReference type="GO" id="GO:0022857">
    <property type="term" value="F:transmembrane transporter activity"/>
    <property type="evidence" value="ECO:0007669"/>
    <property type="project" value="InterPro"/>
</dbReference>
<evidence type="ECO:0000256" key="6">
    <source>
        <dbReference type="SAM" id="Phobius"/>
    </source>
</evidence>
<evidence type="ECO:0000256" key="1">
    <source>
        <dbReference type="ARBA" id="ARBA00004141"/>
    </source>
</evidence>
<dbReference type="EMBL" id="KV878214">
    <property type="protein sequence ID" value="OJJ33525.1"/>
    <property type="molecule type" value="Genomic_DNA"/>
</dbReference>